<evidence type="ECO:0000256" key="3">
    <source>
        <dbReference type="ARBA" id="ARBA00022763"/>
    </source>
</evidence>
<keyword evidence="2" id="KW-0645">Protease</keyword>
<evidence type="ECO:0008006" key="9">
    <source>
        <dbReference type="Google" id="ProtNLM"/>
    </source>
</evidence>
<evidence type="ECO:0000256" key="6">
    <source>
        <dbReference type="ARBA" id="ARBA00023125"/>
    </source>
</evidence>
<dbReference type="InterPro" id="IPR003738">
    <property type="entry name" value="SRAP"/>
</dbReference>
<organism evidence="8">
    <name type="scientific">marine metagenome</name>
    <dbReference type="NCBI Taxonomy" id="408172"/>
    <lineage>
        <taxon>unclassified sequences</taxon>
        <taxon>metagenomes</taxon>
        <taxon>ecological metagenomes</taxon>
    </lineage>
</organism>
<sequence>MCGRLNIIADPLAQLLMQAVGQRYAVTTKLNVAPTESVPVLRYEDGWSLTEMRWWLVPCWSDGPSTKFSMFNARSETLTKSRAYREPFTSRRCIIPVSGYYEWRSSAGQRQPMYFTPEDGSGFLLAG</sequence>
<accession>A0A382LAW1</accession>
<dbReference type="GO" id="GO:0008233">
    <property type="term" value="F:peptidase activity"/>
    <property type="evidence" value="ECO:0007669"/>
    <property type="project" value="UniProtKB-KW"/>
</dbReference>
<protein>
    <recommendedName>
        <fullName evidence="9">Abasic site processing protein</fullName>
    </recommendedName>
</protein>
<name>A0A382LAW1_9ZZZZ</name>
<dbReference type="PANTHER" id="PTHR13604">
    <property type="entry name" value="DC12-RELATED"/>
    <property type="match status" value="1"/>
</dbReference>
<dbReference type="InterPro" id="IPR036590">
    <property type="entry name" value="SRAP-like"/>
</dbReference>
<dbReference type="EMBL" id="UINC01085990">
    <property type="protein sequence ID" value="SVC34034.1"/>
    <property type="molecule type" value="Genomic_DNA"/>
</dbReference>
<feature type="non-terminal residue" evidence="8">
    <location>
        <position position="127"/>
    </location>
</feature>
<gene>
    <name evidence="8" type="ORF">METZ01_LOCUS286888</name>
</gene>
<dbReference type="GO" id="GO:0016829">
    <property type="term" value="F:lyase activity"/>
    <property type="evidence" value="ECO:0007669"/>
    <property type="project" value="UniProtKB-KW"/>
</dbReference>
<dbReference type="GO" id="GO:0006508">
    <property type="term" value="P:proteolysis"/>
    <property type="evidence" value="ECO:0007669"/>
    <property type="project" value="UniProtKB-KW"/>
</dbReference>
<dbReference type="AlphaFoldDB" id="A0A382LAW1"/>
<keyword evidence="6" id="KW-0238">DNA-binding</keyword>
<evidence type="ECO:0000256" key="7">
    <source>
        <dbReference type="ARBA" id="ARBA00023239"/>
    </source>
</evidence>
<keyword evidence="4" id="KW-0378">Hydrolase</keyword>
<evidence type="ECO:0000256" key="2">
    <source>
        <dbReference type="ARBA" id="ARBA00022670"/>
    </source>
</evidence>
<keyword evidence="5" id="KW-0190">Covalent protein-DNA linkage</keyword>
<evidence type="ECO:0000256" key="1">
    <source>
        <dbReference type="ARBA" id="ARBA00008136"/>
    </source>
</evidence>
<keyword evidence="3" id="KW-0227">DNA damage</keyword>
<evidence type="ECO:0000256" key="5">
    <source>
        <dbReference type="ARBA" id="ARBA00023124"/>
    </source>
</evidence>
<comment type="similarity">
    <text evidence="1">Belongs to the SOS response-associated peptidase family.</text>
</comment>
<dbReference type="Pfam" id="PF02586">
    <property type="entry name" value="SRAP"/>
    <property type="match status" value="1"/>
</dbReference>
<proteinExistence type="inferred from homology"/>
<dbReference type="SUPFAM" id="SSF143081">
    <property type="entry name" value="BB1717-like"/>
    <property type="match status" value="1"/>
</dbReference>
<dbReference type="GO" id="GO:0106300">
    <property type="term" value="P:protein-DNA covalent cross-linking repair"/>
    <property type="evidence" value="ECO:0007669"/>
    <property type="project" value="InterPro"/>
</dbReference>
<dbReference type="Gene3D" id="3.90.1680.10">
    <property type="entry name" value="SOS response associated peptidase-like"/>
    <property type="match status" value="1"/>
</dbReference>
<dbReference type="GO" id="GO:0003697">
    <property type="term" value="F:single-stranded DNA binding"/>
    <property type="evidence" value="ECO:0007669"/>
    <property type="project" value="InterPro"/>
</dbReference>
<dbReference type="PANTHER" id="PTHR13604:SF0">
    <property type="entry name" value="ABASIC SITE PROCESSING PROTEIN HMCES"/>
    <property type="match status" value="1"/>
</dbReference>
<keyword evidence="7" id="KW-0456">Lyase</keyword>
<evidence type="ECO:0000313" key="8">
    <source>
        <dbReference type="EMBL" id="SVC34034.1"/>
    </source>
</evidence>
<evidence type="ECO:0000256" key="4">
    <source>
        <dbReference type="ARBA" id="ARBA00022801"/>
    </source>
</evidence>
<reference evidence="8" key="1">
    <citation type="submission" date="2018-05" db="EMBL/GenBank/DDBJ databases">
        <authorList>
            <person name="Lanie J.A."/>
            <person name="Ng W.-L."/>
            <person name="Kazmierczak K.M."/>
            <person name="Andrzejewski T.M."/>
            <person name="Davidsen T.M."/>
            <person name="Wayne K.J."/>
            <person name="Tettelin H."/>
            <person name="Glass J.I."/>
            <person name="Rusch D."/>
            <person name="Podicherti R."/>
            <person name="Tsui H.-C.T."/>
            <person name="Winkler M.E."/>
        </authorList>
    </citation>
    <scope>NUCLEOTIDE SEQUENCE</scope>
</reference>